<protein>
    <submittedName>
        <fullName evidence="2">Uncharacterized protein</fullName>
    </submittedName>
</protein>
<sequence>MMESACEKERSRKKEERGEEKPRSCWPKCETKPGKQEAPGEQRSTSCQGGGSLFLGEGRVGEKPRVKVARQVVLRGKADSQTVGRIFQANWWMPKAD</sequence>
<reference evidence="2 3" key="1">
    <citation type="submission" date="2019-05" db="EMBL/GenBank/DDBJ databases">
        <title>Another draft genome of Portunus trituberculatus and its Hox gene families provides insights of decapod evolution.</title>
        <authorList>
            <person name="Jeong J.-H."/>
            <person name="Song I."/>
            <person name="Kim S."/>
            <person name="Choi T."/>
            <person name="Kim D."/>
            <person name="Ryu S."/>
            <person name="Kim W."/>
        </authorList>
    </citation>
    <scope>NUCLEOTIDE SEQUENCE [LARGE SCALE GENOMIC DNA]</scope>
    <source>
        <tissue evidence="2">Muscle</tissue>
    </source>
</reference>
<comment type="caution">
    <text evidence="2">The sequence shown here is derived from an EMBL/GenBank/DDBJ whole genome shotgun (WGS) entry which is preliminary data.</text>
</comment>
<dbReference type="Proteomes" id="UP000324222">
    <property type="component" value="Unassembled WGS sequence"/>
</dbReference>
<evidence type="ECO:0000313" key="3">
    <source>
        <dbReference type="Proteomes" id="UP000324222"/>
    </source>
</evidence>
<feature type="compositionally biased region" description="Basic and acidic residues" evidence="1">
    <location>
        <begin position="1"/>
        <end position="40"/>
    </location>
</feature>
<evidence type="ECO:0000256" key="1">
    <source>
        <dbReference type="SAM" id="MobiDB-lite"/>
    </source>
</evidence>
<name>A0A5B7HHX7_PORTR</name>
<dbReference type="AlphaFoldDB" id="A0A5B7HHX7"/>
<accession>A0A5B7HHX7</accession>
<dbReference type="EMBL" id="VSRR010028603">
    <property type="protein sequence ID" value="MPC68917.1"/>
    <property type="molecule type" value="Genomic_DNA"/>
</dbReference>
<gene>
    <name evidence="2" type="ORF">E2C01_063128</name>
</gene>
<organism evidence="2 3">
    <name type="scientific">Portunus trituberculatus</name>
    <name type="common">Swimming crab</name>
    <name type="synonym">Neptunus trituberculatus</name>
    <dbReference type="NCBI Taxonomy" id="210409"/>
    <lineage>
        <taxon>Eukaryota</taxon>
        <taxon>Metazoa</taxon>
        <taxon>Ecdysozoa</taxon>
        <taxon>Arthropoda</taxon>
        <taxon>Crustacea</taxon>
        <taxon>Multicrustacea</taxon>
        <taxon>Malacostraca</taxon>
        <taxon>Eumalacostraca</taxon>
        <taxon>Eucarida</taxon>
        <taxon>Decapoda</taxon>
        <taxon>Pleocyemata</taxon>
        <taxon>Brachyura</taxon>
        <taxon>Eubrachyura</taxon>
        <taxon>Portunoidea</taxon>
        <taxon>Portunidae</taxon>
        <taxon>Portuninae</taxon>
        <taxon>Portunus</taxon>
    </lineage>
</organism>
<evidence type="ECO:0000313" key="2">
    <source>
        <dbReference type="EMBL" id="MPC68917.1"/>
    </source>
</evidence>
<feature type="region of interest" description="Disordered" evidence="1">
    <location>
        <begin position="1"/>
        <end position="58"/>
    </location>
</feature>
<proteinExistence type="predicted"/>
<keyword evidence="3" id="KW-1185">Reference proteome</keyword>